<dbReference type="PANTHER" id="PTHR48029:SF1">
    <property type="entry name" value="NUCLEOLAR PROTEIN 8"/>
    <property type="match status" value="1"/>
</dbReference>
<sequence length="522" mass="58406">MSEELITKRLHISGLTTSITVQDLSQKLGSFGKVQSLDGFGTLDALGEPRKFGYVTIETTKPKLARCMNLLSGVTWKGAKLRIGEAKPDFRERIAKEREEQDEPPRKKRRLPRGVHGIHAVDMTLVTPENVEQRTGWHVTPLGRMIRPVRMRPSHPLPDTIDKAKAESTNNNPKKAKRQRVKPPPIRARRRTIDPMRWGSQHLKGVFLESGGIFIPKAQPDEPLEFQETNESEDDADASSVGAEGSSPFIEAPKPLPRPITLSLRTPQLVTTQATHNSEAADLVREKNAALGLLQSIFGDRTDDDWFGKESVGSDVDMDDVDLTPYHPSDKAVEPSEEAAAHLVNQPAVEASPENGQSEQAPSSTVQHSTKTKLKDLFAPKEQEAGFSLLGHLDLDLELEDEILDFGTVQAHATTSLPEEPQRYFQTTTTRTQAVLSIDSKTPLFFPLDSKTCHASKGRVKDPFDTFASKGWDWRQFCRTGTPEETKQWWEEVKGDLTRDWKRRHREAVKSRRRRGGNDGGD</sequence>
<feature type="region of interest" description="Disordered" evidence="3">
    <location>
        <begin position="95"/>
        <end position="114"/>
    </location>
</feature>
<evidence type="ECO:0000259" key="4">
    <source>
        <dbReference type="PROSITE" id="PS50102"/>
    </source>
</evidence>
<dbReference type="InterPro" id="IPR035979">
    <property type="entry name" value="RBD_domain_sf"/>
</dbReference>
<dbReference type="Proteomes" id="UP001212997">
    <property type="component" value="Unassembled WGS sequence"/>
</dbReference>
<evidence type="ECO:0000313" key="5">
    <source>
        <dbReference type="EMBL" id="KAJ3487888.1"/>
    </source>
</evidence>
<feature type="domain" description="RRM" evidence="4">
    <location>
        <begin position="8"/>
        <end position="88"/>
    </location>
</feature>
<keyword evidence="1 2" id="KW-0694">RNA-binding</keyword>
<reference evidence="5" key="1">
    <citation type="submission" date="2022-07" db="EMBL/GenBank/DDBJ databases">
        <title>Genome Sequence of Physisporinus lineatus.</title>
        <authorList>
            <person name="Buettner E."/>
        </authorList>
    </citation>
    <scope>NUCLEOTIDE SEQUENCE</scope>
    <source>
        <strain evidence="5">VT162</strain>
    </source>
</reference>
<dbReference type="SUPFAM" id="SSF54928">
    <property type="entry name" value="RNA-binding domain, RBD"/>
    <property type="match status" value="1"/>
</dbReference>
<dbReference type="InterPro" id="IPR000504">
    <property type="entry name" value="RRM_dom"/>
</dbReference>
<feature type="region of interest" description="Disordered" evidence="3">
    <location>
        <begin position="149"/>
        <end position="185"/>
    </location>
</feature>
<protein>
    <recommendedName>
        <fullName evidence="4">RRM domain-containing protein</fullName>
    </recommendedName>
</protein>
<feature type="region of interest" description="Disordered" evidence="3">
    <location>
        <begin position="312"/>
        <end position="333"/>
    </location>
</feature>
<feature type="region of interest" description="Disordered" evidence="3">
    <location>
        <begin position="225"/>
        <end position="260"/>
    </location>
</feature>
<feature type="compositionally biased region" description="Basic and acidic residues" evidence="3">
    <location>
        <begin position="95"/>
        <end position="105"/>
    </location>
</feature>
<dbReference type="InterPro" id="IPR012677">
    <property type="entry name" value="Nucleotide-bd_a/b_plait_sf"/>
</dbReference>
<dbReference type="PROSITE" id="PS50102">
    <property type="entry name" value="RRM"/>
    <property type="match status" value="1"/>
</dbReference>
<organism evidence="5 6">
    <name type="scientific">Meripilus lineatus</name>
    <dbReference type="NCBI Taxonomy" id="2056292"/>
    <lineage>
        <taxon>Eukaryota</taxon>
        <taxon>Fungi</taxon>
        <taxon>Dikarya</taxon>
        <taxon>Basidiomycota</taxon>
        <taxon>Agaricomycotina</taxon>
        <taxon>Agaricomycetes</taxon>
        <taxon>Polyporales</taxon>
        <taxon>Meripilaceae</taxon>
        <taxon>Meripilus</taxon>
    </lineage>
</organism>
<keyword evidence="6" id="KW-1185">Reference proteome</keyword>
<proteinExistence type="predicted"/>
<evidence type="ECO:0000256" key="3">
    <source>
        <dbReference type="SAM" id="MobiDB-lite"/>
    </source>
</evidence>
<accession>A0AAD5V7C5</accession>
<dbReference type="GO" id="GO:0003723">
    <property type="term" value="F:RNA binding"/>
    <property type="evidence" value="ECO:0007669"/>
    <property type="project" value="UniProtKB-UniRule"/>
</dbReference>
<gene>
    <name evidence="5" type="ORF">NLI96_g3236</name>
</gene>
<dbReference type="Gene3D" id="3.30.70.330">
    <property type="match status" value="1"/>
</dbReference>
<name>A0AAD5V7C5_9APHY</name>
<feature type="compositionally biased region" description="Polar residues" evidence="3">
    <location>
        <begin position="354"/>
        <end position="369"/>
    </location>
</feature>
<feature type="region of interest" description="Disordered" evidence="3">
    <location>
        <begin position="349"/>
        <end position="370"/>
    </location>
</feature>
<dbReference type="EMBL" id="JANAWD010000080">
    <property type="protein sequence ID" value="KAJ3487888.1"/>
    <property type="molecule type" value="Genomic_DNA"/>
</dbReference>
<comment type="caution">
    <text evidence="5">The sequence shown here is derived from an EMBL/GenBank/DDBJ whole genome shotgun (WGS) entry which is preliminary data.</text>
</comment>
<dbReference type="PANTHER" id="PTHR48029">
    <property type="entry name" value="NUCLEOLAR PROTEIN 8"/>
    <property type="match status" value="1"/>
</dbReference>
<evidence type="ECO:0000256" key="2">
    <source>
        <dbReference type="PROSITE-ProRule" id="PRU00176"/>
    </source>
</evidence>
<dbReference type="AlphaFoldDB" id="A0AAD5V7C5"/>
<feature type="compositionally biased region" description="Acidic residues" evidence="3">
    <location>
        <begin position="225"/>
        <end position="237"/>
    </location>
</feature>
<evidence type="ECO:0000313" key="6">
    <source>
        <dbReference type="Proteomes" id="UP001212997"/>
    </source>
</evidence>
<evidence type="ECO:0000256" key="1">
    <source>
        <dbReference type="ARBA" id="ARBA00022884"/>
    </source>
</evidence>